<evidence type="ECO:0000256" key="6">
    <source>
        <dbReference type="ARBA" id="ARBA00023015"/>
    </source>
</evidence>
<comment type="subcellular location">
    <subcellularLocation>
        <location evidence="1 10">Nucleus</location>
    </subcellularLocation>
</comment>
<dbReference type="InterPro" id="IPR038173">
    <property type="entry name" value="COE_DBD_sf"/>
</dbReference>
<keyword evidence="10" id="KW-0217">Developmental protein</keyword>
<keyword evidence="7 10" id="KW-0238">DNA-binding</keyword>
<feature type="compositionally biased region" description="Low complexity" evidence="11">
    <location>
        <begin position="507"/>
        <end position="527"/>
    </location>
</feature>
<evidence type="ECO:0000313" key="16">
    <source>
        <dbReference type="Proteomes" id="UP001642483"/>
    </source>
</evidence>
<dbReference type="InterPro" id="IPR018350">
    <property type="entry name" value="Transcription_factor_COE_CS"/>
</dbReference>
<keyword evidence="9 10" id="KW-0539">Nucleus</keyword>
<evidence type="ECO:0000256" key="1">
    <source>
        <dbReference type="ARBA" id="ARBA00004123"/>
    </source>
</evidence>
<evidence type="ECO:0000313" key="15">
    <source>
        <dbReference type="EMBL" id="CAK8682984.1"/>
    </source>
</evidence>
<keyword evidence="4 10" id="KW-0863">Zinc-finger</keyword>
<evidence type="ECO:0000259" key="13">
    <source>
        <dbReference type="Pfam" id="PF16422"/>
    </source>
</evidence>
<dbReference type="Pfam" id="PF16423">
    <property type="entry name" value="COE1_HLH"/>
    <property type="match status" value="1"/>
</dbReference>
<keyword evidence="6 10" id="KW-0805">Transcription regulation</keyword>
<evidence type="ECO:0000256" key="2">
    <source>
        <dbReference type="ARBA" id="ARBA00010340"/>
    </source>
</evidence>
<feature type="compositionally biased region" description="Polar residues" evidence="11">
    <location>
        <begin position="438"/>
        <end position="456"/>
    </location>
</feature>
<feature type="compositionally biased region" description="Polar residues" evidence="11">
    <location>
        <begin position="558"/>
        <end position="573"/>
    </location>
</feature>
<dbReference type="CDD" id="cd11606">
    <property type="entry name" value="COE_DBD"/>
    <property type="match status" value="1"/>
</dbReference>
<dbReference type="Gene3D" id="2.60.40.10">
    <property type="entry name" value="Immunoglobulins"/>
    <property type="match status" value="1"/>
</dbReference>
<keyword evidence="8 10" id="KW-0804">Transcription</keyword>
<evidence type="ECO:0000256" key="9">
    <source>
        <dbReference type="ARBA" id="ARBA00023242"/>
    </source>
</evidence>
<dbReference type="InterPro" id="IPR032200">
    <property type="entry name" value="COE_DBD"/>
</dbReference>
<feature type="region of interest" description="Disordered" evidence="11">
    <location>
        <begin position="506"/>
        <end position="527"/>
    </location>
</feature>
<keyword evidence="5 10" id="KW-0862">Zinc</keyword>
<evidence type="ECO:0000259" key="14">
    <source>
        <dbReference type="Pfam" id="PF16423"/>
    </source>
</evidence>
<evidence type="ECO:0000256" key="5">
    <source>
        <dbReference type="ARBA" id="ARBA00022833"/>
    </source>
</evidence>
<evidence type="ECO:0000256" key="11">
    <source>
        <dbReference type="SAM" id="MobiDB-lite"/>
    </source>
</evidence>
<feature type="domain" description="Transcription factor COE DNA-binding" evidence="13">
    <location>
        <begin position="19"/>
        <end position="230"/>
    </location>
</feature>
<dbReference type="Pfam" id="PF01833">
    <property type="entry name" value="TIG"/>
    <property type="match status" value="1"/>
</dbReference>
<evidence type="ECO:0000256" key="4">
    <source>
        <dbReference type="ARBA" id="ARBA00022771"/>
    </source>
</evidence>
<evidence type="ECO:0008006" key="17">
    <source>
        <dbReference type="Google" id="ProtNLM"/>
    </source>
</evidence>
<keyword evidence="16" id="KW-1185">Reference proteome</keyword>
<dbReference type="SUPFAM" id="SSF81296">
    <property type="entry name" value="E set domains"/>
    <property type="match status" value="1"/>
</dbReference>
<gene>
    <name evidence="15" type="ORF">CVLEPA_LOCUS14104</name>
</gene>
<evidence type="ECO:0000256" key="8">
    <source>
        <dbReference type="ARBA" id="ARBA00023163"/>
    </source>
</evidence>
<keyword evidence="3 10" id="KW-0479">Metal-binding</keyword>
<dbReference type="Gene3D" id="2.60.40.3180">
    <property type="entry name" value="Transcription factor COE1, DNA-binding domain"/>
    <property type="match status" value="1"/>
</dbReference>
<dbReference type="Proteomes" id="UP001642483">
    <property type="component" value="Unassembled WGS sequence"/>
</dbReference>
<comment type="caution">
    <text evidence="15">The sequence shown here is derived from an EMBL/GenBank/DDBJ whole genome shotgun (WGS) entry which is preliminary data.</text>
</comment>
<evidence type="ECO:0000256" key="7">
    <source>
        <dbReference type="ARBA" id="ARBA00023125"/>
    </source>
</evidence>
<dbReference type="InterPro" id="IPR013783">
    <property type="entry name" value="Ig-like_fold"/>
</dbReference>
<dbReference type="InterPro" id="IPR002909">
    <property type="entry name" value="IPT_dom"/>
</dbReference>
<dbReference type="EMBL" id="CAWYQH010000096">
    <property type="protein sequence ID" value="CAK8682984.1"/>
    <property type="molecule type" value="Genomic_DNA"/>
</dbReference>
<dbReference type="InterPro" id="IPR014756">
    <property type="entry name" value="Ig_E-set"/>
</dbReference>
<organism evidence="15 16">
    <name type="scientific">Clavelina lepadiformis</name>
    <name type="common">Light-bulb sea squirt</name>
    <name type="synonym">Ascidia lepadiformis</name>
    <dbReference type="NCBI Taxonomy" id="159417"/>
    <lineage>
        <taxon>Eukaryota</taxon>
        <taxon>Metazoa</taxon>
        <taxon>Chordata</taxon>
        <taxon>Tunicata</taxon>
        <taxon>Ascidiacea</taxon>
        <taxon>Aplousobranchia</taxon>
        <taxon>Clavelinidae</taxon>
        <taxon>Clavelina</taxon>
    </lineage>
</organism>
<reference evidence="15 16" key="1">
    <citation type="submission" date="2024-02" db="EMBL/GenBank/DDBJ databases">
        <authorList>
            <person name="Daric V."/>
            <person name="Darras S."/>
        </authorList>
    </citation>
    <scope>NUCLEOTIDE SEQUENCE [LARGE SCALE GENOMIC DNA]</scope>
</reference>
<evidence type="ECO:0000259" key="12">
    <source>
        <dbReference type="Pfam" id="PF01833"/>
    </source>
</evidence>
<dbReference type="InterPro" id="IPR032201">
    <property type="entry name" value="COE_HLH"/>
</dbReference>
<comment type="similarity">
    <text evidence="2 10">Belongs to the COE family.</text>
</comment>
<dbReference type="Pfam" id="PF16422">
    <property type="entry name" value="COE1_DBD"/>
    <property type="match status" value="1"/>
</dbReference>
<dbReference type="PANTHER" id="PTHR10747">
    <property type="entry name" value="TRANSCRIPTION FACTOR COE FAMILY MEMBER"/>
    <property type="match status" value="1"/>
</dbReference>
<evidence type="ECO:0000256" key="10">
    <source>
        <dbReference type="RuleBase" id="RU004489"/>
    </source>
</evidence>
<evidence type="ECO:0000256" key="3">
    <source>
        <dbReference type="ARBA" id="ARBA00022723"/>
    </source>
</evidence>
<dbReference type="Gene3D" id="1.10.287.4280">
    <property type="match status" value="1"/>
</dbReference>
<feature type="domain" description="IPT/TIG" evidence="12">
    <location>
        <begin position="237"/>
        <end position="320"/>
    </location>
</feature>
<accession>A0ABP0FWS1</accession>
<feature type="region of interest" description="Disordered" evidence="11">
    <location>
        <begin position="438"/>
        <end position="463"/>
    </location>
</feature>
<feature type="region of interest" description="Disordered" evidence="11">
    <location>
        <begin position="551"/>
        <end position="573"/>
    </location>
</feature>
<proteinExistence type="inferred from homology"/>
<feature type="domain" description="Transcription factor COE helix-loop-helix" evidence="14">
    <location>
        <begin position="323"/>
        <end position="366"/>
    </location>
</feature>
<protein>
    <recommendedName>
        <fullName evidence="17">IPT/TIG domain-containing protein</fullName>
    </recommendedName>
</protein>
<name>A0ABP0FWS1_CLALP</name>
<dbReference type="InterPro" id="IPR003523">
    <property type="entry name" value="Transcription_factor_COE"/>
</dbReference>
<dbReference type="PROSITE" id="PS01345">
    <property type="entry name" value="COE"/>
    <property type="match status" value="1"/>
</dbReference>
<feature type="region of interest" description="Disordered" evidence="11">
    <location>
        <begin position="219"/>
        <end position="238"/>
    </location>
</feature>
<sequence length="573" mass="61501">MTSAAMSGQQLASPARGWIQTSLVDTMPGVGLREAHFEKQPPSNLRKSNFFHFIVTLHDLNGQLVEIENSAFVGFVENETEVPGQKTNNGVHYRLQLVYQNGIRMEQSIYIRLVDASNEKAIPYEGQDKNPEMRRVLLTHEIMCSRCCDKKSCGNRNETPSDPFIFERYYLKFFLKCNQNCLKNAGNPRDMRRFRVVVSTTVHVDNQVVLGTSQNMFVHNNSKHGRRSRKNDPSGSPEIKAIMPSEGWSTGGDSVIVLGDGFVDGLQVIFGSTIVWGELITPHALRVLTPPAIHGQGVVEVTLSLKNKQYCTGAAGRFTYIALNDATLDRGFQRLLKTVPRYAGDPDRLSKEVVLKRAADVMEAFIARQYNAHPQIAPPGGVAPPPSHLTAPPGGTGSFVPHSAAMAAVAMNGYATQFGGISDRYDASDSGWIGYSRGNSVSPRNGGYSPQGTPNSGNGGAGSMVGLTTVAPVVPSPYNCPPSFSSYPASTPSFTNMANPSPGLFSGTGILSSSPPSGPGNPFSSSGSSTGIFSFSPANMISGNKPKSAFAPLLRPHNSPSPMASSATIMHGM</sequence>